<dbReference type="FunFam" id="1.10.45.10:FF:000001">
    <property type="entry name" value="D-lactate dehydrogenase mitochondrial"/>
    <property type="match status" value="1"/>
</dbReference>
<reference evidence="6 7" key="1">
    <citation type="submission" date="2019-10" db="EMBL/GenBank/DDBJ databases">
        <title>Draft whole-genome sequence of the purple nonsulfur photosynthetic bacterium Roseospira navarrensis DSM 15114.</title>
        <authorList>
            <person name="Kyndt J.A."/>
            <person name="Meyer T.E."/>
        </authorList>
    </citation>
    <scope>NUCLEOTIDE SEQUENCE [LARGE SCALE GENOMIC DNA]</scope>
    <source>
        <strain evidence="6 7">DSM 15114</strain>
    </source>
</reference>
<dbReference type="Gene3D" id="3.30.70.2740">
    <property type="match status" value="1"/>
</dbReference>
<comment type="caution">
    <text evidence="6">The sequence shown here is derived from an EMBL/GenBank/DDBJ whole genome shotgun (WGS) entry which is preliminary data.</text>
</comment>
<comment type="cofactor">
    <cofactor evidence="1">
        <name>FAD</name>
        <dbReference type="ChEBI" id="CHEBI:57692"/>
    </cofactor>
</comment>
<evidence type="ECO:0000256" key="1">
    <source>
        <dbReference type="ARBA" id="ARBA00001974"/>
    </source>
</evidence>
<keyword evidence="7" id="KW-1185">Reference proteome</keyword>
<dbReference type="Gene3D" id="3.30.70.2190">
    <property type="match status" value="1"/>
</dbReference>
<dbReference type="Gene3D" id="3.30.43.10">
    <property type="entry name" value="Uridine Diphospho-n-acetylenolpyruvylglucosamine Reductase, domain 2"/>
    <property type="match status" value="1"/>
</dbReference>
<dbReference type="Proteomes" id="UP000434582">
    <property type="component" value="Unassembled WGS sequence"/>
</dbReference>
<name>A0A7X2D1P6_9PROT</name>
<dbReference type="InterPro" id="IPR016164">
    <property type="entry name" value="FAD-linked_Oxase-like_C"/>
</dbReference>
<gene>
    <name evidence="6" type="ORF">GHC57_00195</name>
</gene>
<dbReference type="Gene3D" id="3.30.465.10">
    <property type="match status" value="1"/>
</dbReference>
<evidence type="ECO:0000256" key="4">
    <source>
        <dbReference type="ARBA" id="ARBA00022827"/>
    </source>
</evidence>
<dbReference type="Pfam" id="PF01565">
    <property type="entry name" value="FAD_binding_4"/>
    <property type="match status" value="1"/>
</dbReference>
<dbReference type="RefSeq" id="WP_153339911.1">
    <property type="nucleotide sequence ID" value="NZ_WIVE01000001.1"/>
</dbReference>
<dbReference type="InterPro" id="IPR016169">
    <property type="entry name" value="FAD-bd_PCMH_sub2"/>
</dbReference>
<dbReference type="InterPro" id="IPR006094">
    <property type="entry name" value="Oxid_FAD_bind_N"/>
</dbReference>
<sequence length="485" mass="51211">MTDSAAAATTTPTPTDPLLARFVEIVGPGAVLTTAEDMAAHMVEPRGLFHGKARAVVKPATTEEAAAVVAACHQAGVPMVPQGGNTGLVGGNVPFDHGGEVVISTVRMTRIRALDPVNLTATVEAGVVLADLQAAAEDADCLFPVSLAAEGSCQIGGNIAANAGGTGVLRYGNMREQVLGLEVVLPDGRIWNGLRRLGKDNAGYALRHLFVGSEGTLGLVTAATLKLYPKPVATATAFCGVSDLETVTALLRHARAWSGDGVTAFEFMPRFGIEITCRHMPGCSDPLESPWPWYVLIELSSARPDSAASVREDLEGLLGEALEQGLIGDAVLAESLDQRDALWRLRESMSEAQGFEGGSIKHDVSLPVSDIPAFIARANRAVTAAMPGLRPCPFGHLGDGNVHYNLTQPEGMDKAEYLAQWDAMNRIVHDIVVEMEGSIAAEHGVGRIKVGELERLKAPVELEMMRAVKRAIDPDGLFNPGKVVV</sequence>
<dbReference type="PROSITE" id="PS51387">
    <property type="entry name" value="FAD_PCMH"/>
    <property type="match status" value="1"/>
</dbReference>
<dbReference type="GO" id="GO:0003824">
    <property type="term" value="F:catalytic activity"/>
    <property type="evidence" value="ECO:0007669"/>
    <property type="project" value="InterPro"/>
</dbReference>
<protein>
    <submittedName>
        <fullName evidence="6">FAD-binding protein</fullName>
    </submittedName>
</protein>
<dbReference type="GO" id="GO:0022904">
    <property type="term" value="P:respiratory electron transport chain"/>
    <property type="evidence" value="ECO:0007669"/>
    <property type="project" value="TreeGrafter"/>
</dbReference>
<evidence type="ECO:0000259" key="5">
    <source>
        <dbReference type="PROSITE" id="PS51387"/>
    </source>
</evidence>
<dbReference type="OrthoDB" id="9815648at2"/>
<keyword evidence="4" id="KW-0274">FAD</keyword>
<organism evidence="6 7">
    <name type="scientific">Roseospira navarrensis</name>
    <dbReference type="NCBI Taxonomy" id="140058"/>
    <lineage>
        <taxon>Bacteria</taxon>
        <taxon>Pseudomonadati</taxon>
        <taxon>Pseudomonadota</taxon>
        <taxon>Alphaproteobacteria</taxon>
        <taxon>Rhodospirillales</taxon>
        <taxon>Rhodospirillaceae</taxon>
        <taxon>Roseospira</taxon>
    </lineage>
</organism>
<comment type="similarity">
    <text evidence="2">Belongs to the FAD-binding oxidoreductase/transferase type 4 family.</text>
</comment>
<dbReference type="Gene3D" id="1.10.45.10">
    <property type="entry name" value="Vanillyl-alcohol Oxidase, Chain A, domain 4"/>
    <property type="match status" value="1"/>
</dbReference>
<evidence type="ECO:0000256" key="2">
    <source>
        <dbReference type="ARBA" id="ARBA00008000"/>
    </source>
</evidence>
<dbReference type="PANTHER" id="PTHR43716">
    <property type="entry name" value="D-2-HYDROXYGLUTARATE DEHYDROGENASE, MITOCHONDRIAL"/>
    <property type="match status" value="1"/>
</dbReference>
<keyword evidence="3" id="KW-0285">Flavoprotein</keyword>
<dbReference type="GO" id="GO:0071949">
    <property type="term" value="F:FAD binding"/>
    <property type="evidence" value="ECO:0007669"/>
    <property type="project" value="InterPro"/>
</dbReference>
<dbReference type="InterPro" id="IPR016166">
    <property type="entry name" value="FAD-bd_PCMH"/>
</dbReference>
<evidence type="ECO:0000313" key="7">
    <source>
        <dbReference type="Proteomes" id="UP000434582"/>
    </source>
</evidence>
<dbReference type="Pfam" id="PF02913">
    <property type="entry name" value="FAD-oxidase_C"/>
    <property type="match status" value="1"/>
</dbReference>
<dbReference type="InterPro" id="IPR016171">
    <property type="entry name" value="Vanillyl_alc_oxidase_C-sub2"/>
</dbReference>
<dbReference type="AlphaFoldDB" id="A0A7X2D1P6"/>
<feature type="domain" description="FAD-binding PCMH-type" evidence="5">
    <location>
        <begin position="49"/>
        <end position="230"/>
    </location>
</feature>
<dbReference type="InterPro" id="IPR051264">
    <property type="entry name" value="FAD-oxidored/transferase_4"/>
</dbReference>
<dbReference type="SUPFAM" id="SSF56176">
    <property type="entry name" value="FAD-binding/transporter-associated domain-like"/>
    <property type="match status" value="1"/>
</dbReference>
<dbReference type="InterPro" id="IPR036318">
    <property type="entry name" value="FAD-bd_PCMH-like_sf"/>
</dbReference>
<dbReference type="InterPro" id="IPR016167">
    <property type="entry name" value="FAD-bd_PCMH_sub1"/>
</dbReference>
<dbReference type="InterPro" id="IPR004113">
    <property type="entry name" value="FAD-bd_oxidored_4_C"/>
</dbReference>
<dbReference type="SUPFAM" id="SSF55103">
    <property type="entry name" value="FAD-linked oxidases, C-terminal domain"/>
    <property type="match status" value="1"/>
</dbReference>
<dbReference type="EMBL" id="WIVE01000001">
    <property type="protein sequence ID" value="MQX34928.1"/>
    <property type="molecule type" value="Genomic_DNA"/>
</dbReference>
<evidence type="ECO:0000313" key="6">
    <source>
        <dbReference type="EMBL" id="MQX34928.1"/>
    </source>
</evidence>
<evidence type="ECO:0000256" key="3">
    <source>
        <dbReference type="ARBA" id="ARBA00022630"/>
    </source>
</evidence>
<accession>A0A7X2D1P6</accession>
<dbReference type="PANTHER" id="PTHR43716:SF2">
    <property type="entry name" value="BLL6224 PROTEIN"/>
    <property type="match status" value="1"/>
</dbReference>
<proteinExistence type="inferred from homology"/>